<keyword evidence="2" id="KW-1185">Reference proteome</keyword>
<comment type="caution">
    <text evidence="1">The sequence shown here is derived from an EMBL/GenBank/DDBJ whole genome shotgun (WGS) entry which is preliminary data.</text>
</comment>
<sequence>MDSPPPPSASAPPPHVRTQSPLTLPALHLGSFSDLKLGEQFGLAAPGERAEEDGEETEDRAEIDTPPANPLPTGIPYLRESTINRRRTMIVNDETSLPRSIRHPDSEGSRTTNGFPTPVTTTFRNHPDYDGFPYFPPPQHTYDASDTPQPSSAQGMSRIEGAQGRLRERMEGSYSGGTLAALDSGVAMYPNQAKDERAQPTTSVKKPQQHHQSRSMGASTAVLRPRELVGNDAMHASTNGVTGRPRTLHDLPIPFTRSSDPLSAVATATSTPYQQTSYNPLTSSPTSTGGVVPTIPGLLASVRGGTGEAAAGGPYPVDAMPRAQLGEWTLQEQQQRERDEDGNEAAPAAAAAAAAAGGKGADGDGNTGQPSATTGRGDIVPLRVKIPPPQEEICMECLMRDRDLIHVAVTPPRVWARASDADLRDLLSREREFDDHWEAEHGWLAYEGDDPVPARLRARERWTSSVEEGDLRTREERNVRLLRDVDERLASVVRWRGFSWEEQGGDGLPIAFRGRFGGELVESKLKELATKMIAPSAHRYKTLQKYLADQALLVGVPPEEEPELESNVWLREHERVGSTSSHRRMHEQRGELLEMRRGSSQGREFGYGDRTTSPGRYNPDRGVAARATMYDGSVFSQQSRYVAVPAGHLQQSSDVVPPSIRVNPRVPAIHLDVRKGRGISSPGLLELSSQPPSASRVNSRPSPTAGSFRQDQMYNFTDDDGDDDEVASAGNNAPPLRPFSFAFGEGREGLSSVLGRWGGSVTSLFGGSQAGGSHWGSSHGGNSGSMMDMHLGLDLDRRRVTALNAHPRAISMASLSRPPYFARATSSYMSHQEPMGDTGSMLTPVDTRVSEMPYEQPQRAPRYSEAPAPPVAQGEKKKKGFKGLLQKIGGNKKQKSAAREAPVSRSGSTGPPSRDEDYSTPLAPPPPISFLVQRSDRAANHTRTSSSSSLSAFSGSSSPPMPSSASMMMRMPGRNSNADAALQPPSAHQNQRSVSAPLVQSPSRGSLLDGSSGNGGSRIAYTRDPPSAPSQYGSTVNTRSGQNYSRPDSYASASSRRGTSIPGLQHAYNGSQGMEFLENENVGGQSRAVDNTAQDEVNASNSTWASLPPNRSQQGYRGPPSLSSSSGTLLPLSVESPGLGTQAPNVRVASSGPGTPVGERSALSWQSPVLANQTIPPSATGYQKSLPPLPSHGSGNLGPVPYSRQEYRARADSPDSVNAYPNQDSWSERHVFTPGKQHLHIRRHSTLSSVSGRPSSDVPMTEVDKPAKKTKSKFGLKSLFSAGLNGKDTSVKRGEDASIERRQHDRAANQQPAYYPPGPLRYAPEALGRTQSADAFATTSNFAAGRFGHGPEHASPSGDGYGDDYGFERSGGGHGAYGTGDNTYPSGFPNQRMNATLPLGSHQPRPNYDQRSRQTYYQ</sequence>
<organism evidence="1 2">
    <name type="scientific">Naganishia cerealis</name>
    <dbReference type="NCBI Taxonomy" id="610337"/>
    <lineage>
        <taxon>Eukaryota</taxon>
        <taxon>Fungi</taxon>
        <taxon>Dikarya</taxon>
        <taxon>Basidiomycota</taxon>
        <taxon>Agaricomycotina</taxon>
        <taxon>Tremellomycetes</taxon>
        <taxon>Filobasidiales</taxon>
        <taxon>Filobasidiaceae</taxon>
        <taxon>Naganishia</taxon>
    </lineage>
</organism>
<dbReference type="Proteomes" id="UP001241377">
    <property type="component" value="Unassembled WGS sequence"/>
</dbReference>
<dbReference type="EMBL" id="JASBWR010000042">
    <property type="protein sequence ID" value="KAJ9104107.1"/>
    <property type="molecule type" value="Genomic_DNA"/>
</dbReference>
<evidence type="ECO:0000313" key="2">
    <source>
        <dbReference type="Proteomes" id="UP001241377"/>
    </source>
</evidence>
<reference evidence="1" key="1">
    <citation type="submission" date="2023-04" db="EMBL/GenBank/DDBJ databases">
        <title>Draft Genome sequencing of Naganishia species isolated from polar environments using Oxford Nanopore Technology.</title>
        <authorList>
            <person name="Leo P."/>
            <person name="Venkateswaran K."/>
        </authorList>
    </citation>
    <scope>NUCLEOTIDE SEQUENCE</scope>
    <source>
        <strain evidence="1">MNA-CCFEE 5261</strain>
    </source>
</reference>
<proteinExistence type="predicted"/>
<accession>A0ACC2VXN9</accession>
<evidence type="ECO:0000313" key="1">
    <source>
        <dbReference type="EMBL" id="KAJ9104107.1"/>
    </source>
</evidence>
<protein>
    <submittedName>
        <fullName evidence="1">Uncharacterized protein</fullName>
    </submittedName>
</protein>
<name>A0ACC2VXN9_9TREE</name>
<gene>
    <name evidence="1" type="ORF">QFC19_004091</name>
</gene>